<sequence>MALQASQDLLNSGGQIARRDELLSAGRDFTSTTRNASPATTCCYRPAATSASPAPP</sequence>
<name>A0AA46SUK4_9XANT</name>
<proteinExistence type="predicted"/>
<reference evidence="1" key="1">
    <citation type="submission" date="2022-06" db="EMBL/GenBank/DDBJ databases">
        <title>Dynamics of rice microbiomes reveals core vertical transmitted seed endophytes.</title>
        <authorList>
            <person name="Liao K."/>
            <person name="Zhang X."/>
        </authorList>
    </citation>
    <scope>NUCLEOTIDE SEQUENCE</scope>
    <source>
        <strain evidence="1">JR3-14</strain>
    </source>
</reference>
<accession>A0AA46SUK4</accession>
<evidence type="ECO:0000313" key="2">
    <source>
        <dbReference type="Proteomes" id="UP001164392"/>
    </source>
</evidence>
<dbReference type="AlphaFoldDB" id="A0AA46SUK4"/>
<gene>
    <name evidence="1" type="ORF">NG824_20575</name>
</gene>
<dbReference type="EMBL" id="CP099534">
    <property type="protein sequence ID" value="UYK88825.1"/>
    <property type="molecule type" value="Genomic_DNA"/>
</dbReference>
<evidence type="ECO:0000313" key="1">
    <source>
        <dbReference type="EMBL" id="UYK88825.1"/>
    </source>
</evidence>
<organism evidence="1 2">
    <name type="scientific">Xanthomonas sacchari</name>
    <dbReference type="NCBI Taxonomy" id="56458"/>
    <lineage>
        <taxon>Bacteria</taxon>
        <taxon>Pseudomonadati</taxon>
        <taxon>Pseudomonadota</taxon>
        <taxon>Gammaproteobacteria</taxon>
        <taxon>Lysobacterales</taxon>
        <taxon>Lysobacteraceae</taxon>
        <taxon>Xanthomonas</taxon>
    </lineage>
</organism>
<protein>
    <submittedName>
        <fullName evidence="1">Uncharacterized protein</fullName>
    </submittedName>
</protein>
<dbReference type="Proteomes" id="UP001164392">
    <property type="component" value="Chromosome"/>
</dbReference>